<gene>
    <name evidence="1" type="ORF">METZ01_LOCUS180782</name>
</gene>
<proteinExistence type="predicted"/>
<evidence type="ECO:0000313" key="1">
    <source>
        <dbReference type="EMBL" id="SVB27928.1"/>
    </source>
</evidence>
<accession>A0A382CNX8</accession>
<reference evidence="1" key="1">
    <citation type="submission" date="2018-05" db="EMBL/GenBank/DDBJ databases">
        <authorList>
            <person name="Lanie J.A."/>
            <person name="Ng W.-L."/>
            <person name="Kazmierczak K.M."/>
            <person name="Andrzejewski T.M."/>
            <person name="Davidsen T.M."/>
            <person name="Wayne K.J."/>
            <person name="Tettelin H."/>
            <person name="Glass J.I."/>
            <person name="Rusch D."/>
            <person name="Podicherti R."/>
            <person name="Tsui H.-C.T."/>
            <person name="Winkler M.E."/>
        </authorList>
    </citation>
    <scope>NUCLEOTIDE SEQUENCE</scope>
</reference>
<dbReference type="EMBL" id="UINC01035471">
    <property type="protein sequence ID" value="SVB27928.1"/>
    <property type="molecule type" value="Genomic_DNA"/>
</dbReference>
<name>A0A382CNX8_9ZZZZ</name>
<sequence length="367" mass="42116">MRYIFFILLFLIEPNTVSSQPVSVKGQLWASGLTGNDPSTDRSSFESQLGYISTLSLSRDIDKNSFMDLEWGYRLERMYSGHSLIYNAEKPYRLWGRYSGERVEARIGLQKVSFGPAMILRTLAWFDTIDPKDPTGQTDGVESFRLRIFPTNSLAIWGWIMNREQDTLSYGGRAEVSNNLGEWGLTYHWDPSKAPQLVGQFPVLIGGPHQRAAIDYRFDGYLGFWFEGAAFFGEDQHNVIMDRYLLLTLGADHTIPIGSGLLIMSETMRIQGWSSNDTDNSEQTYTAFMASLPINMLNQLMLISQVDWDNERIYNYLRWSITFDHLSFNFLLSINPKRDEYNIPQEYLPETVAGFGTGLQFMLIFNH</sequence>
<organism evidence="1">
    <name type="scientific">marine metagenome</name>
    <dbReference type="NCBI Taxonomy" id="408172"/>
    <lineage>
        <taxon>unclassified sequences</taxon>
        <taxon>metagenomes</taxon>
        <taxon>ecological metagenomes</taxon>
    </lineage>
</organism>
<dbReference type="AlphaFoldDB" id="A0A382CNX8"/>
<protein>
    <submittedName>
        <fullName evidence="1">Uncharacterized protein</fullName>
    </submittedName>
</protein>